<organism evidence="1 2">
    <name type="scientific">Vreelandella subglaciescola</name>
    <dbReference type="NCBI Taxonomy" id="29571"/>
    <lineage>
        <taxon>Bacteria</taxon>
        <taxon>Pseudomonadati</taxon>
        <taxon>Pseudomonadota</taxon>
        <taxon>Gammaproteobacteria</taxon>
        <taxon>Oceanospirillales</taxon>
        <taxon>Halomonadaceae</taxon>
        <taxon>Vreelandella</taxon>
    </lineage>
</organism>
<dbReference type="Pfam" id="PF06097">
    <property type="entry name" value="DUF945"/>
    <property type="match status" value="1"/>
</dbReference>
<reference evidence="1 2" key="1">
    <citation type="submission" date="2016-11" db="EMBL/GenBank/DDBJ databases">
        <authorList>
            <person name="Jaros S."/>
            <person name="Januszkiewicz K."/>
            <person name="Wedrychowicz H."/>
        </authorList>
    </citation>
    <scope>NUCLEOTIDE SEQUENCE [LARGE SCALE GENOMIC DNA]</scope>
    <source>
        <strain evidence="1 2">ACAM 12</strain>
    </source>
</reference>
<accession>A0A1M7HZV7</accession>
<sequence length="442" mass="47254">MDKKIIVVAGVVVVAGGFIAHSMAGKSVEKQIQQNLAALEADQDIAVSNVQTHKGWGNTSVTADIKAVAEPGLGGELAMEVGYLSREADGLMTFNGEVLEGVVDFTTELGNGKRNYTFSADELTAAEYGMVFEQTEGNGYVDAEREHFALNMLTQRMDLQYTSSHMQISGLQTELEHNVAPQDGEGRSHVRFAVEGAALTVNSRGEPLEAVRLGESEIRNTATLDGDTLTSQLYFAASDAVFMGSEPGHAELDITAEGLNYEAFQAVSEALEQSLETIDDEATLPAQRQQALTHDLQETLVEQAHTLLAHSPSLHLNTLTIDATLPMIGRATTDLSGSLAFDGDGLPQDATNALLADINADMRRTVVATQGRPAMSAREAQAEFAPRVSAELTVTQLPDTIVGELPPGLQALLANGDAPHTFAWKNSQPLYNGEPLQQALPQ</sequence>
<dbReference type="STRING" id="29571.SAMN05878437_2448"/>
<dbReference type="EMBL" id="LT670847">
    <property type="protein sequence ID" value="SHM33853.1"/>
    <property type="molecule type" value="Genomic_DNA"/>
</dbReference>
<evidence type="ECO:0000313" key="2">
    <source>
        <dbReference type="Proteomes" id="UP000190911"/>
    </source>
</evidence>
<keyword evidence="2" id="KW-1185">Reference proteome</keyword>
<protein>
    <recommendedName>
        <fullName evidence="3">DUF945 domain-containing protein</fullName>
    </recommendedName>
</protein>
<dbReference type="RefSeq" id="WP_079553999.1">
    <property type="nucleotide sequence ID" value="NZ_LT670847.1"/>
</dbReference>
<dbReference type="InParanoid" id="A0A1M7HZV7"/>
<dbReference type="AlphaFoldDB" id="A0A1M7HZV7"/>
<proteinExistence type="predicted"/>
<gene>
    <name evidence="1" type="ORF">SAMN05878437_2448</name>
</gene>
<dbReference type="OrthoDB" id="6136523at2"/>
<dbReference type="InterPro" id="IPR010352">
    <property type="entry name" value="DUF945"/>
</dbReference>
<evidence type="ECO:0008006" key="3">
    <source>
        <dbReference type="Google" id="ProtNLM"/>
    </source>
</evidence>
<name>A0A1M7HZV7_9GAMM</name>
<dbReference type="Proteomes" id="UP000190911">
    <property type="component" value="Chromosome I"/>
</dbReference>
<evidence type="ECO:0000313" key="1">
    <source>
        <dbReference type="EMBL" id="SHM33853.1"/>
    </source>
</evidence>